<gene>
    <name evidence="2" type="ORF">CH357_01620</name>
</gene>
<dbReference type="OrthoDB" id="391735at2"/>
<organism evidence="2 3">
    <name type="scientific">Leptospira hartskeerlii</name>
    <dbReference type="NCBI Taxonomy" id="2023177"/>
    <lineage>
        <taxon>Bacteria</taxon>
        <taxon>Pseudomonadati</taxon>
        <taxon>Spirochaetota</taxon>
        <taxon>Spirochaetia</taxon>
        <taxon>Leptospirales</taxon>
        <taxon>Leptospiraceae</taxon>
        <taxon>Leptospira</taxon>
    </lineage>
</organism>
<evidence type="ECO:0000259" key="1">
    <source>
        <dbReference type="Pfam" id="PF12680"/>
    </source>
</evidence>
<dbReference type="InterPro" id="IPR037401">
    <property type="entry name" value="SnoaL-like"/>
</dbReference>
<dbReference type="RefSeq" id="WP_100705023.1">
    <property type="nucleotide sequence ID" value="NZ_NPDL01000004.1"/>
</dbReference>
<dbReference type="EMBL" id="NPDN01000001">
    <property type="protein sequence ID" value="PJZ27276.1"/>
    <property type="molecule type" value="Genomic_DNA"/>
</dbReference>
<dbReference type="SUPFAM" id="SSF54427">
    <property type="entry name" value="NTF2-like"/>
    <property type="match status" value="1"/>
</dbReference>
<evidence type="ECO:0000313" key="2">
    <source>
        <dbReference type="EMBL" id="PJZ27276.1"/>
    </source>
</evidence>
<reference evidence="2 3" key="1">
    <citation type="submission" date="2017-07" db="EMBL/GenBank/DDBJ databases">
        <title>Leptospira spp. isolated from tropical soils.</title>
        <authorList>
            <person name="Thibeaux R."/>
            <person name="Iraola G."/>
            <person name="Ferres I."/>
            <person name="Bierque E."/>
            <person name="Girault D."/>
            <person name="Soupe-Gilbert M.-E."/>
            <person name="Picardeau M."/>
            <person name="Goarant C."/>
        </authorList>
    </citation>
    <scope>NUCLEOTIDE SEQUENCE [LARGE SCALE GENOMIC DNA]</scope>
    <source>
        <strain evidence="2 3">MCA1-C-A1</strain>
    </source>
</reference>
<feature type="domain" description="SnoaL-like" evidence="1">
    <location>
        <begin position="8"/>
        <end position="109"/>
    </location>
</feature>
<dbReference type="InterPro" id="IPR032710">
    <property type="entry name" value="NTF2-like_dom_sf"/>
</dbReference>
<protein>
    <submittedName>
        <fullName evidence="2">Polyketide cyclase</fullName>
    </submittedName>
</protein>
<sequence length="160" mass="18295">MHPNETKIRDFYKSFHSRNSASISDFYSQEVEFSDPVFPKLKGGAVPGMWTMLLERMDPNATIELVEANANAETGTAYWVATYLFSKTGRKVQNHIRSEFQFKNGKVVKQKDRFPLWKWTRMALGAPGILLGWSPLVQGKVRSEAARNLEHYLRKKGITA</sequence>
<dbReference type="Gene3D" id="3.10.450.50">
    <property type="match status" value="1"/>
</dbReference>
<proteinExistence type="predicted"/>
<keyword evidence="3" id="KW-1185">Reference proteome</keyword>
<dbReference type="Pfam" id="PF12680">
    <property type="entry name" value="SnoaL_2"/>
    <property type="match status" value="1"/>
</dbReference>
<dbReference type="Proteomes" id="UP000232196">
    <property type="component" value="Unassembled WGS sequence"/>
</dbReference>
<name>A0A2M9XHX3_9LEPT</name>
<evidence type="ECO:0000313" key="3">
    <source>
        <dbReference type="Proteomes" id="UP000232196"/>
    </source>
</evidence>
<comment type="caution">
    <text evidence="2">The sequence shown here is derived from an EMBL/GenBank/DDBJ whole genome shotgun (WGS) entry which is preliminary data.</text>
</comment>
<dbReference type="AlphaFoldDB" id="A0A2M9XHX3"/>
<accession>A0A2M9XHX3</accession>